<gene>
    <name evidence="2" type="ORF">Q8A57_03350</name>
</gene>
<evidence type="ECO:0000313" key="3">
    <source>
        <dbReference type="Proteomes" id="UP001178354"/>
    </source>
</evidence>
<protein>
    <submittedName>
        <fullName evidence="2">YqcC family protein</fullName>
    </submittedName>
</protein>
<name>A0AAW8AZH1_9GAMM</name>
<dbReference type="PIRSF" id="PIRSF006257">
    <property type="entry name" value="UCP006257"/>
    <property type="match status" value="1"/>
</dbReference>
<dbReference type="RefSeq" id="WP_305169509.1">
    <property type="nucleotide sequence ID" value="NZ_JAUUUU010000001.1"/>
</dbReference>
<accession>A0AAW8AZH1</accession>
<proteinExistence type="predicted"/>
<reference evidence="2" key="2">
    <citation type="submission" date="2023-08" db="EMBL/GenBank/DDBJ databases">
        <authorList>
            <person name="Luo J."/>
        </authorList>
    </citation>
    <scope>NUCLEOTIDE SEQUENCE</scope>
    <source>
        <strain evidence="2">DSM 25064</strain>
    </source>
</reference>
<evidence type="ECO:0000313" key="2">
    <source>
        <dbReference type="EMBL" id="MDP1519996.1"/>
    </source>
</evidence>
<organism evidence="2 3">
    <name type="scientific">Porticoccus litoralis</name>
    <dbReference type="NCBI Taxonomy" id="434086"/>
    <lineage>
        <taxon>Bacteria</taxon>
        <taxon>Pseudomonadati</taxon>
        <taxon>Pseudomonadota</taxon>
        <taxon>Gammaproteobacteria</taxon>
        <taxon>Cellvibrionales</taxon>
        <taxon>Porticoccaceae</taxon>
        <taxon>Porticoccus</taxon>
    </lineage>
</organism>
<dbReference type="GO" id="GO:0044010">
    <property type="term" value="P:single-species biofilm formation"/>
    <property type="evidence" value="ECO:0007669"/>
    <property type="project" value="TreeGrafter"/>
</dbReference>
<dbReference type="Proteomes" id="UP001178354">
    <property type="component" value="Unassembled WGS sequence"/>
</dbReference>
<dbReference type="InterPro" id="IPR036814">
    <property type="entry name" value="YqcC-like_sf"/>
</dbReference>
<dbReference type="SUPFAM" id="SSF158452">
    <property type="entry name" value="YqcC-like"/>
    <property type="match status" value="1"/>
</dbReference>
<dbReference type="EMBL" id="JAUUUU010000001">
    <property type="protein sequence ID" value="MDP1519996.1"/>
    <property type="molecule type" value="Genomic_DNA"/>
</dbReference>
<dbReference type="Gene3D" id="1.20.1440.40">
    <property type="entry name" value="YqcC-like"/>
    <property type="match status" value="1"/>
</dbReference>
<comment type="caution">
    <text evidence="2">The sequence shown here is derived from an EMBL/GenBank/DDBJ whole genome shotgun (WGS) entry which is preliminary data.</text>
</comment>
<evidence type="ECO:0000259" key="1">
    <source>
        <dbReference type="Pfam" id="PF04287"/>
    </source>
</evidence>
<feature type="domain" description="YqcC-like" evidence="1">
    <location>
        <begin position="8"/>
        <end position="104"/>
    </location>
</feature>
<sequence>MNDKHRQLAAILVSLEQQMRDMMLWSETMPSIAALSSREPFAIDTLSFEQWLQFIFLPRLQHLVENKAKLPENCAVSPMAEEYFRKRGENSRELIELLVAIDRLLTTNI</sequence>
<reference evidence="2" key="1">
    <citation type="journal article" date="2010" name="Int. J. Syst. Evol. Microbiol.">
        <title>Porticoccus litoralis gen. nov., sp. nov., a gammaproteobacterium isolated from the Yellow Sea.</title>
        <authorList>
            <person name="Oh H.M."/>
            <person name="Kim H."/>
            <person name="Kim K.M."/>
            <person name="Min G.S."/>
            <person name="Cho J.C."/>
        </authorList>
    </citation>
    <scope>NUCLEOTIDE SEQUENCE</scope>
    <source>
        <strain evidence="2">DSM 25064</strain>
    </source>
</reference>
<keyword evidence="3" id="KW-1185">Reference proteome</keyword>
<dbReference type="AlphaFoldDB" id="A0AAW8AZH1"/>
<dbReference type="InterPro" id="IPR007384">
    <property type="entry name" value="UCP006257"/>
</dbReference>
<dbReference type="PANTHER" id="PTHR39586:SF1">
    <property type="entry name" value="CYTOPLASMIC PROTEIN"/>
    <property type="match status" value="1"/>
</dbReference>
<dbReference type="PANTHER" id="PTHR39586">
    <property type="entry name" value="CYTOPLASMIC PROTEIN-RELATED"/>
    <property type="match status" value="1"/>
</dbReference>
<dbReference type="InterPro" id="IPR023376">
    <property type="entry name" value="YqcC-like_dom"/>
</dbReference>
<dbReference type="Pfam" id="PF04287">
    <property type="entry name" value="DUF446"/>
    <property type="match status" value="1"/>
</dbReference>